<dbReference type="Gene3D" id="2.40.50.100">
    <property type="match status" value="1"/>
</dbReference>
<dbReference type="InterPro" id="IPR011053">
    <property type="entry name" value="Single_hybrid_motif"/>
</dbReference>
<reference evidence="1 2" key="1">
    <citation type="submission" date="2018-06" db="EMBL/GenBank/DDBJ databases">
        <authorList>
            <consortium name="Pathogen Informatics"/>
            <person name="Doyle S."/>
        </authorList>
    </citation>
    <scope>NUCLEOTIDE SEQUENCE [LARGE SCALE GENOMIC DNA]</scope>
    <source>
        <strain evidence="1 2">NCTC11645</strain>
    </source>
</reference>
<dbReference type="InterPro" id="IPR050739">
    <property type="entry name" value="MFP"/>
</dbReference>
<dbReference type="Proteomes" id="UP000254512">
    <property type="component" value="Unassembled WGS sequence"/>
</dbReference>
<evidence type="ECO:0000313" key="1">
    <source>
        <dbReference type="EMBL" id="STO57780.1"/>
    </source>
</evidence>
<name>A0A377HNG5_GRIHO</name>
<dbReference type="SUPFAM" id="SSF51230">
    <property type="entry name" value="Single hybrid motif"/>
    <property type="match status" value="1"/>
</dbReference>
<sequence>MRIFQMSMLLNKVIDKLKTPSLDGLLNISLSKPIKTSALAVSAVVMFYLVFLAKFDIVSEGEGILAINDSNVNILSPSSGIIKSINVTRGDDVKVGSTLLLIENIEDGHKKELLTFNTDFYKNEVEKFSNDLKFLKKTIKDGKPAVFEGDKSVAVLKVESKYETYVNKNSDFNKKSENFKLKKENLNEQEMLLKRKSELIYKSLGETVRYLESKLEVEKIKLQVLESQLLLDEAKSLADAAYSDFTQTTLDLTEQTEDELLKSQEQLAANISEYNTVTDRIDSTVINSTVDGSVLSIKDGLAKGVFIERNAEILTLKRNDDGIFVDAKFDSKFRPYISTNSLVKMKVEAPGIKNVFYGRISDVSVDSFAYEEYAKEGGRYYKARIAFENSDENVKKLKAFIGLKMKVYAINDEMTFIEYVLSVFNKDLDFSVW</sequence>
<proteinExistence type="predicted"/>
<evidence type="ECO:0000313" key="2">
    <source>
        <dbReference type="Proteomes" id="UP000254512"/>
    </source>
</evidence>
<gene>
    <name evidence="1" type="ORF">NCTC11645_02173</name>
</gene>
<dbReference type="AlphaFoldDB" id="A0A377HNG5"/>
<accession>A0A377HNG5</accession>
<dbReference type="STRING" id="673.AL542_15670"/>
<dbReference type="PANTHER" id="PTHR30386">
    <property type="entry name" value="MEMBRANE FUSION SUBUNIT OF EMRAB-TOLC MULTIDRUG EFFLUX PUMP"/>
    <property type="match status" value="1"/>
</dbReference>
<organism evidence="1 2">
    <name type="scientific">Grimontia hollisae</name>
    <name type="common">Vibrio hollisae</name>
    <dbReference type="NCBI Taxonomy" id="673"/>
    <lineage>
        <taxon>Bacteria</taxon>
        <taxon>Pseudomonadati</taxon>
        <taxon>Pseudomonadota</taxon>
        <taxon>Gammaproteobacteria</taxon>
        <taxon>Vibrionales</taxon>
        <taxon>Vibrionaceae</taxon>
        <taxon>Grimontia</taxon>
    </lineage>
</organism>
<dbReference type="PANTHER" id="PTHR30386:SF28">
    <property type="entry name" value="EXPORTED PROTEIN"/>
    <property type="match status" value="1"/>
</dbReference>
<dbReference type="EMBL" id="UGHD01000002">
    <property type="protein sequence ID" value="STO57780.1"/>
    <property type="molecule type" value="Genomic_DNA"/>
</dbReference>
<protein>
    <submittedName>
        <fullName evidence="1">Type I secretion membrane fusion protein, HlyD family</fullName>
    </submittedName>
</protein>